<dbReference type="OrthoDB" id="2756218at2759"/>
<feature type="compositionally biased region" description="Polar residues" evidence="1">
    <location>
        <begin position="21"/>
        <end position="34"/>
    </location>
</feature>
<accession>A0A5C2SH37</accession>
<feature type="signal peptide" evidence="2">
    <location>
        <begin position="1"/>
        <end position="19"/>
    </location>
</feature>
<feature type="compositionally biased region" description="Basic and acidic residues" evidence="1">
    <location>
        <begin position="55"/>
        <end position="81"/>
    </location>
</feature>
<sequence>MRSPALALSLFVATIAASAQPPLSSQDDALSPTAQGGIGSFHINSPRQYSSGDDQYSRQIDRERGDANRERTDSSRFHPETPHMTGGFPASAQGKNGGISTTSPAVGVDAGQGGDSVSSADSGSASGANLYDKLSNINVAPGLSQSHDSAADDSYAFQPEDSAYSYHMKRVARRGSGGPVYSRQDVSVPEIINVPSGDQSNGNSNQDGTDGQSIKGSEHQGDGPHGGQAHSGEPGSSEGGHVYNYPSRR</sequence>
<feature type="region of interest" description="Disordered" evidence="1">
    <location>
        <begin position="20"/>
        <end position="126"/>
    </location>
</feature>
<name>A0A5C2SH37_9APHY</name>
<evidence type="ECO:0000256" key="2">
    <source>
        <dbReference type="SAM" id="SignalP"/>
    </source>
</evidence>
<gene>
    <name evidence="3" type="ORF">L227DRAFT_651386</name>
</gene>
<proteinExistence type="predicted"/>
<keyword evidence="4" id="KW-1185">Reference proteome</keyword>
<feature type="region of interest" description="Disordered" evidence="1">
    <location>
        <begin position="172"/>
        <end position="249"/>
    </location>
</feature>
<protein>
    <submittedName>
        <fullName evidence="3">Uncharacterized protein</fullName>
    </submittedName>
</protein>
<dbReference type="Proteomes" id="UP000313359">
    <property type="component" value="Unassembled WGS sequence"/>
</dbReference>
<keyword evidence="2" id="KW-0732">Signal</keyword>
<evidence type="ECO:0000313" key="3">
    <source>
        <dbReference type="EMBL" id="RPD63125.1"/>
    </source>
</evidence>
<feature type="compositionally biased region" description="Polar residues" evidence="1">
    <location>
        <begin position="42"/>
        <end position="54"/>
    </location>
</feature>
<feature type="chain" id="PRO_5022783121" evidence="2">
    <location>
        <begin position="20"/>
        <end position="249"/>
    </location>
</feature>
<feature type="compositionally biased region" description="Low complexity" evidence="1">
    <location>
        <begin position="105"/>
        <end position="126"/>
    </location>
</feature>
<feature type="compositionally biased region" description="Low complexity" evidence="1">
    <location>
        <begin position="231"/>
        <end position="240"/>
    </location>
</feature>
<reference evidence="3" key="1">
    <citation type="journal article" date="2018" name="Genome Biol. Evol.">
        <title>Genomics and development of Lentinus tigrinus, a white-rot wood-decaying mushroom with dimorphic fruiting bodies.</title>
        <authorList>
            <person name="Wu B."/>
            <person name="Xu Z."/>
            <person name="Knudson A."/>
            <person name="Carlson A."/>
            <person name="Chen N."/>
            <person name="Kovaka S."/>
            <person name="LaButti K."/>
            <person name="Lipzen A."/>
            <person name="Pennachio C."/>
            <person name="Riley R."/>
            <person name="Schakwitz W."/>
            <person name="Umezawa K."/>
            <person name="Ohm R.A."/>
            <person name="Grigoriev I.V."/>
            <person name="Nagy L.G."/>
            <person name="Gibbons J."/>
            <person name="Hibbett D."/>
        </authorList>
    </citation>
    <scope>NUCLEOTIDE SEQUENCE [LARGE SCALE GENOMIC DNA]</scope>
    <source>
        <strain evidence="3">ALCF2SS1-6</strain>
    </source>
</reference>
<organism evidence="3 4">
    <name type="scientific">Lentinus tigrinus ALCF2SS1-6</name>
    <dbReference type="NCBI Taxonomy" id="1328759"/>
    <lineage>
        <taxon>Eukaryota</taxon>
        <taxon>Fungi</taxon>
        <taxon>Dikarya</taxon>
        <taxon>Basidiomycota</taxon>
        <taxon>Agaricomycotina</taxon>
        <taxon>Agaricomycetes</taxon>
        <taxon>Polyporales</taxon>
        <taxon>Polyporaceae</taxon>
        <taxon>Lentinus</taxon>
    </lineage>
</organism>
<dbReference type="AlphaFoldDB" id="A0A5C2SH37"/>
<evidence type="ECO:0000313" key="4">
    <source>
        <dbReference type="Proteomes" id="UP000313359"/>
    </source>
</evidence>
<dbReference type="EMBL" id="ML122257">
    <property type="protein sequence ID" value="RPD63125.1"/>
    <property type="molecule type" value="Genomic_DNA"/>
</dbReference>
<feature type="compositionally biased region" description="Polar residues" evidence="1">
    <location>
        <begin position="196"/>
        <end position="215"/>
    </location>
</feature>
<evidence type="ECO:0000256" key="1">
    <source>
        <dbReference type="SAM" id="MobiDB-lite"/>
    </source>
</evidence>